<sequence>MQCTGHTTSSSLCSMSRILTGKGSTVINVNCPPNNKKCYQSMNRLEYGQRPLHGLTVDPITATFFAFTFFINILTVKLFYSDLTNAIISIYQMYSGTAPSKIRQSHYNLLRNMEEKVISWNTCISINTKMITFLMQPRNKQNTSDDVKFTLDIWQKKFKMAECHQGKKQSMKNEALAKHYDRSERSLRQEWYRNSTLMKVSYSHWRAQERNQTGKQMRRTLKHLFEL</sequence>
<name>A0A498SBH4_ACAVI</name>
<accession>A0A498SBH4</accession>
<evidence type="ECO:0000313" key="2">
    <source>
        <dbReference type="EMBL" id="VBB25866.1"/>
    </source>
</evidence>
<evidence type="ECO:0000313" key="3">
    <source>
        <dbReference type="Proteomes" id="UP000276991"/>
    </source>
</evidence>
<proteinExistence type="predicted"/>
<gene>
    <name evidence="2" type="ORF">NAV_LOCUS696</name>
</gene>
<dbReference type="AlphaFoldDB" id="A0A498SBH4"/>
<reference evidence="2 3" key="1">
    <citation type="submission" date="2018-08" db="EMBL/GenBank/DDBJ databases">
        <authorList>
            <person name="Laetsch R D."/>
            <person name="Stevens L."/>
            <person name="Kumar S."/>
            <person name="Blaxter L. M."/>
        </authorList>
    </citation>
    <scope>NUCLEOTIDE SEQUENCE [LARGE SCALE GENOMIC DNA]</scope>
</reference>
<dbReference type="Proteomes" id="UP000276991">
    <property type="component" value="Unassembled WGS sequence"/>
</dbReference>
<protein>
    <submittedName>
        <fullName evidence="2">Uncharacterized protein</fullName>
    </submittedName>
</protein>
<keyword evidence="3" id="KW-1185">Reference proteome</keyword>
<organism evidence="2 3">
    <name type="scientific">Acanthocheilonema viteae</name>
    <name type="common">Filarial nematode worm</name>
    <name type="synonym">Dipetalonema viteae</name>
    <dbReference type="NCBI Taxonomy" id="6277"/>
    <lineage>
        <taxon>Eukaryota</taxon>
        <taxon>Metazoa</taxon>
        <taxon>Ecdysozoa</taxon>
        <taxon>Nematoda</taxon>
        <taxon>Chromadorea</taxon>
        <taxon>Rhabditida</taxon>
        <taxon>Spirurina</taxon>
        <taxon>Spiruromorpha</taxon>
        <taxon>Filarioidea</taxon>
        <taxon>Onchocercidae</taxon>
        <taxon>Acanthocheilonema</taxon>
    </lineage>
</organism>
<evidence type="ECO:0000256" key="1">
    <source>
        <dbReference type="SAM" id="Phobius"/>
    </source>
</evidence>
<dbReference type="OrthoDB" id="5844053at2759"/>
<keyword evidence="1" id="KW-0812">Transmembrane</keyword>
<keyword evidence="1" id="KW-1133">Transmembrane helix</keyword>
<feature type="transmembrane region" description="Helical" evidence="1">
    <location>
        <begin position="60"/>
        <end position="80"/>
    </location>
</feature>
<keyword evidence="1" id="KW-0472">Membrane</keyword>
<dbReference type="EMBL" id="UPTC01000046">
    <property type="protein sequence ID" value="VBB25866.1"/>
    <property type="molecule type" value="Genomic_DNA"/>
</dbReference>